<reference evidence="2" key="1">
    <citation type="journal article" date="2019" name="Int. J. Syst. Evol. Microbiol.">
        <title>The Global Catalogue of Microorganisms (GCM) 10K type strain sequencing project: providing services to taxonomists for standard genome sequencing and annotation.</title>
        <authorList>
            <consortium name="The Broad Institute Genomics Platform"/>
            <consortium name="The Broad Institute Genome Sequencing Center for Infectious Disease"/>
            <person name="Wu L."/>
            <person name="Ma J."/>
        </authorList>
    </citation>
    <scope>NUCLEOTIDE SEQUENCE [LARGE SCALE GENOMIC DNA]</scope>
    <source>
        <strain evidence="2">CCUG 52478</strain>
    </source>
</reference>
<dbReference type="EMBL" id="JBHTLX010000024">
    <property type="protein sequence ID" value="MFD1250573.1"/>
    <property type="molecule type" value="Genomic_DNA"/>
</dbReference>
<name>A0ABW3W8E9_9ACTN</name>
<dbReference type="Proteomes" id="UP001597229">
    <property type="component" value="Unassembled WGS sequence"/>
</dbReference>
<keyword evidence="2" id="KW-1185">Reference proteome</keyword>
<evidence type="ECO:0000313" key="1">
    <source>
        <dbReference type="EMBL" id="MFD1250573.1"/>
    </source>
</evidence>
<evidence type="ECO:0000313" key="2">
    <source>
        <dbReference type="Proteomes" id="UP001597229"/>
    </source>
</evidence>
<protein>
    <submittedName>
        <fullName evidence="1">Uncharacterized protein</fullName>
    </submittedName>
</protein>
<organism evidence="1 2">
    <name type="scientific">Nocardioides ginsengisoli</name>
    <dbReference type="NCBI Taxonomy" id="363868"/>
    <lineage>
        <taxon>Bacteria</taxon>
        <taxon>Bacillati</taxon>
        <taxon>Actinomycetota</taxon>
        <taxon>Actinomycetes</taxon>
        <taxon>Propionibacteriales</taxon>
        <taxon>Nocardioidaceae</taxon>
        <taxon>Nocardioides</taxon>
    </lineage>
</organism>
<gene>
    <name evidence="1" type="ORF">ACFQ3F_22460</name>
</gene>
<dbReference type="RefSeq" id="WP_367918961.1">
    <property type="nucleotide sequence ID" value="NZ_BAABAC010000018.1"/>
</dbReference>
<proteinExistence type="predicted"/>
<accession>A0ABW3W8E9</accession>
<comment type="caution">
    <text evidence="1">The sequence shown here is derived from an EMBL/GenBank/DDBJ whole genome shotgun (WGS) entry which is preliminary data.</text>
</comment>
<sequence>MLGDFATYDAYVDIVSAFEWLFVHSGLFAGRVRHFERFPKIVMVDAEGHQVESTPDFTLVFNDDTGLVGEIAKLALHENSVDKAVKQIGKYDRLDRLPIDSNGNCVPVTDINVMQIVPFRDGLDAVRRIIVERMLSKEHFYKPSKAPIIVQYDRDDVRYTFQRLQNSENGKLPAVEEPVTLGWLLDRGLKVRISHMVGVKATRKFMNDPIDPLYLATHLWSQHWPTQFPNISADVTVVPNEIAEVLRDRFGKCRTDEVRHALGLLQSAGLAADNRDGTWEVSRKKLRLTGEKDEHRIIALKAAKEAKPVVKARSVEPRPPQFSQDTLF</sequence>